<gene>
    <name evidence="2" type="ORF">BN1209_0728</name>
</gene>
<dbReference type="KEGG" id="mbac:BN1209_0728"/>
<reference evidence="3" key="1">
    <citation type="submission" date="2014-12" db="EMBL/GenBank/DDBJ databases">
        <authorList>
            <person name="Salcher M.M."/>
        </authorList>
    </citation>
    <scope>NUCLEOTIDE SEQUENCE [LARGE SCALE GENOMIC DNA]</scope>
    <source>
        <strain evidence="3">MMS-10A-171</strain>
    </source>
</reference>
<dbReference type="RefSeq" id="WP_045750995.1">
    <property type="nucleotide sequence ID" value="NZ_LN794158.1"/>
</dbReference>
<feature type="transmembrane region" description="Helical" evidence="1">
    <location>
        <begin position="124"/>
        <end position="145"/>
    </location>
</feature>
<feature type="transmembrane region" description="Helical" evidence="1">
    <location>
        <begin position="87"/>
        <end position="104"/>
    </location>
</feature>
<keyword evidence="1" id="KW-0472">Membrane</keyword>
<proteinExistence type="predicted"/>
<evidence type="ECO:0000256" key="1">
    <source>
        <dbReference type="SAM" id="Phobius"/>
    </source>
</evidence>
<evidence type="ECO:0000313" key="3">
    <source>
        <dbReference type="Proteomes" id="UP000056322"/>
    </source>
</evidence>
<dbReference type="STRING" id="1581680.BN1209_0728"/>
<name>A0A0B7IZ45_9PROT</name>
<accession>A0A0B7IZ45</accession>
<dbReference type="Proteomes" id="UP000056322">
    <property type="component" value="Chromosome 1"/>
</dbReference>
<feature type="transmembrane region" description="Helical" evidence="1">
    <location>
        <begin position="62"/>
        <end position="80"/>
    </location>
</feature>
<organism evidence="2 3">
    <name type="scientific">Candidatus Methylopumilus turicensis</name>
    <dbReference type="NCBI Taxonomy" id="1581680"/>
    <lineage>
        <taxon>Bacteria</taxon>
        <taxon>Pseudomonadati</taxon>
        <taxon>Pseudomonadota</taxon>
        <taxon>Betaproteobacteria</taxon>
        <taxon>Nitrosomonadales</taxon>
        <taxon>Methylophilaceae</taxon>
        <taxon>Candidatus Methylopumilus</taxon>
    </lineage>
</organism>
<dbReference type="OrthoDB" id="9799456at2"/>
<dbReference type="AlphaFoldDB" id="A0A0B7IZ45"/>
<dbReference type="EMBL" id="LN794158">
    <property type="protein sequence ID" value="CEN55771.1"/>
    <property type="molecule type" value="Genomic_DNA"/>
</dbReference>
<evidence type="ECO:0000313" key="2">
    <source>
        <dbReference type="EMBL" id="CEN55771.1"/>
    </source>
</evidence>
<protein>
    <recommendedName>
        <fullName evidence="4">Zinc-ribbon domain-containing protein</fullName>
    </recommendedName>
</protein>
<keyword evidence="1" id="KW-1133">Transmembrane helix</keyword>
<dbReference type="HOGENOM" id="CLU_1693421_0_0_4"/>
<sequence length="155" mass="17119">MAIVFSEQFAGFCPYCDQSILKKADYCHHCGKSLYSDPADLQPLRAPLSASAFNSLIKETSHLFLIWCCCISLLGGAALIDYFYHSISPIIIATVAFIYAQIFLTAKLDELSTATKHAPQPIAFISLLLPVIGTIFCYQHLIFLAQAKIQRQALA</sequence>
<keyword evidence="1" id="KW-0812">Transmembrane</keyword>
<keyword evidence="3" id="KW-1185">Reference proteome</keyword>
<evidence type="ECO:0008006" key="4">
    <source>
        <dbReference type="Google" id="ProtNLM"/>
    </source>
</evidence>